<evidence type="ECO:0000313" key="4">
    <source>
        <dbReference type="RefSeq" id="XP_028127933.1"/>
    </source>
</evidence>
<dbReference type="InParanoid" id="A0A6P7F1Y5"/>
<sequence>METPTTSQNTPMYSTIASQQTTPKLPVKEQAIIFSSINGAKLQDYLLQLGPLVQPKNIIYSSRISNNRVNNRVCVYLSRKAVVDDFLNKTGSIKINNEVLLARRLVTPSERLLLSNVHPTIPQEMLINILQNLGLKLMSPITCLRIGATNPEYSHILSFRRQVYIEPLDNITIPDFVMVDHDNVSYKIFLSNDQSLCFKCKQNGHLASQCSSETSSLINSNMPNTIPTFNPPQSITSQIPTTDNQTNNSSSPLLPINSMEVSNISLSTTETSTSTKRHLSETPSPTEEPASNIFNEACNKSSPISKK</sequence>
<reference evidence="4" key="1">
    <citation type="submission" date="2025-08" db="UniProtKB">
        <authorList>
            <consortium name="RefSeq"/>
        </authorList>
    </citation>
    <scope>IDENTIFICATION</scope>
    <source>
        <tissue evidence="4">Whole insect</tissue>
    </source>
</reference>
<dbReference type="GO" id="GO:0008270">
    <property type="term" value="F:zinc ion binding"/>
    <property type="evidence" value="ECO:0007669"/>
    <property type="project" value="UniProtKB-KW"/>
</dbReference>
<accession>A0A6P7F1Y5</accession>
<dbReference type="PROSITE" id="PS50158">
    <property type="entry name" value="ZF_CCHC"/>
    <property type="match status" value="1"/>
</dbReference>
<feature type="region of interest" description="Disordered" evidence="2">
    <location>
        <begin position="1"/>
        <end position="21"/>
    </location>
</feature>
<dbReference type="Pfam" id="PF00098">
    <property type="entry name" value="zf-CCHC"/>
    <property type="match status" value="1"/>
</dbReference>
<gene>
    <name evidence="4" type="primary">LOC114324327</name>
</gene>
<evidence type="ECO:0000259" key="3">
    <source>
        <dbReference type="PROSITE" id="PS50158"/>
    </source>
</evidence>
<dbReference type="InterPro" id="IPR001878">
    <property type="entry name" value="Znf_CCHC"/>
</dbReference>
<dbReference type="GO" id="GO:0003676">
    <property type="term" value="F:nucleic acid binding"/>
    <property type="evidence" value="ECO:0007669"/>
    <property type="project" value="InterPro"/>
</dbReference>
<dbReference type="AlphaFoldDB" id="A0A6P7F1Y5"/>
<organism evidence="4">
    <name type="scientific">Diabrotica virgifera virgifera</name>
    <name type="common">western corn rootworm</name>
    <dbReference type="NCBI Taxonomy" id="50390"/>
    <lineage>
        <taxon>Eukaryota</taxon>
        <taxon>Metazoa</taxon>
        <taxon>Ecdysozoa</taxon>
        <taxon>Arthropoda</taxon>
        <taxon>Hexapoda</taxon>
        <taxon>Insecta</taxon>
        <taxon>Pterygota</taxon>
        <taxon>Neoptera</taxon>
        <taxon>Endopterygota</taxon>
        <taxon>Coleoptera</taxon>
        <taxon>Polyphaga</taxon>
        <taxon>Cucujiformia</taxon>
        <taxon>Chrysomeloidea</taxon>
        <taxon>Chrysomelidae</taxon>
        <taxon>Galerucinae</taxon>
        <taxon>Diabroticina</taxon>
        <taxon>Diabroticites</taxon>
        <taxon>Diabrotica</taxon>
    </lineage>
</organism>
<evidence type="ECO:0000256" key="1">
    <source>
        <dbReference type="PROSITE-ProRule" id="PRU00047"/>
    </source>
</evidence>
<feature type="compositionally biased region" description="Low complexity" evidence="2">
    <location>
        <begin position="247"/>
        <end position="274"/>
    </location>
</feature>
<keyword evidence="1" id="KW-0479">Metal-binding</keyword>
<dbReference type="RefSeq" id="XP_028127933.1">
    <property type="nucleotide sequence ID" value="XM_028272132.1"/>
</dbReference>
<evidence type="ECO:0000256" key="2">
    <source>
        <dbReference type="SAM" id="MobiDB-lite"/>
    </source>
</evidence>
<feature type="region of interest" description="Disordered" evidence="2">
    <location>
        <begin position="236"/>
        <end position="307"/>
    </location>
</feature>
<feature type="compositionally biased region" description="Polar residues" evidence="2">
    <location>
        <begin position="236"/>
        <end position="246"/>
    </location>
</feature>
<dbReference type="SUPFAM" id="SSF57756">
    <property type="entry name" value="Retrovirus zinc finger-like domains"/>
    <property type="match status" value="1"/>
</dbReference>
<protein>
    <submittedName>
        <fullName evidence="4">Uncharacterized protein LOC114324327</fullName>
    </submittedName>
</protein>
<keyword evidence="1" id="KW-0863">Zinc-finger</keyword>
<proteinExistence type="predicted"/>
<feature type="compositionally biased region" description="Polar residues" evidence="2">
    <location>
        <begin position="292"/>
        <end position="307"/>
    </location>
</feature>
<feature type="domain" description="CCHC-type" evidence="3">
    <location>
        <begin position="197"/>
        <end position="210"/>
    </location>
</feature>
<keyword evidence="1" id="KW-0862">Zinc</keyword>
<dbReference type="InterPro" id="IPR036875">
    <property type="entry name" value="Znf_CCHC_sf"/>
</dbReference>
<name>A0A6P7F1Y5_DIAVI</name>
<dbReference type="SMART" id="SM00343">
    <property type="entry name" value="ZnF_C2HC"/>
    <property type="match status" value="1"/>
</dbReference>